<gene>
    <name evidence="1" type="ORF">D3H65_14015</name>
</gene>
<dbReference type="KEGG" id="pseg:D3H65_14015"/>
<reference evidence="1 2" key="1">
    <citation type="submission" date="2018-09" db="EMBL/GenBank/DDBJ databases">
        <title>Genome sequencing of strain 6GH32-13.</title>
        <authorList>
            <person name="Weon H.-Y."/>
            <person name="Heo J."/>
            <person name="Kwon S.-W."/>
        </authorList>
    </citation>
    <scope>NUCLEOTIDE SEQUENCE [LARGE SCALE GENOMIC DNA]</scope>
    <source>
        <strain evidence="1 2">5GH32-13</strain>
    </source>
</reference>
<dbReference type="RefSeq" id="WP_119050909.1">
    <property type="nucleotide sequence ID" value="NZ_CP032157.1"/>
</dbReference>
<keyword evidence="2" id="KW-1185">Reference proteome</keyword>
<dbReference type="Proteomes" id="UP000263900">
    <property type="component" value="Chromosome"/>
</dbReference>
<dbReference type="InterPro" id="IPR029058">
    <property type="entry name" value="AB_hydrolase_fold"/>
</dbReference>
<dbReference type="PROSITE" id="PS51257">
    <property type="entry name" value="PROKAR_LIPOPROTEIN"/>
    <property type="match status" value="1"/>
</dbReference>
<protein>
    <submittedName>
        <fullName evidence="1">Uncharacterized protein</fullName>
    </submittedName>
</protein>
<name>A0A3B7MMR5_9BACT</name>
<organism evidence="1 2">
    <name type="scientific">Paraflavitalea soli</name>
    <dbReference type="NCBI Taxonomy" id="2315862"/>
    <lineage>
        <taxon>Bacteria</taxon>
        <taxon>Pseudomonadati</taxon>
        <taxon>Bacteroidota</taxon>
        <taxon>Chitinophagia</taxon>
        <taxon>Chitinophagales</taxon>
        <taxon>Chitinophagaceae</taxon>
        <taxon>Paraflavitalea</taxon>
    </lineage>
</organism>
<dbReference type="SUPFAM" id="SSF53474">
    <property type="entry name" value="alpha/beta-Hydrolases"/>
    <property type="match status" value="1"/>
</dbReference>
<proteinExistence type="predicted"/>
<dbReference type="Gene3D" id="3.40.50.1820">
    <property type="entry name" value="alpha/beta hydrolase"/>
    <property type="match status" value="1"/>
</dbReference>
<dbReference type="EMBL" id="CP032157">
    <property type="protein sequence ID" value="AXY75027.1"/>
    <property type="molecule type" value="Genomic_DNA"/>
</dbReference>
<evidence type="ECO:0000313" key="2">
    <source>
        <dbReference type="Proteomes" id="UP000263900"/>
    </source>
</evidence>
<sequence length="278" mass="30886">MNKKHCILTAWICMSILAVSCHKDDDSDKLPTTIETQPAVLTPVTQSIGNNIGGYYEAMPAQYGQNDAKYPLLIFLPGAGQYGTGSTADLAKVLTEGTPVWLRQQKFPPNFLVNGQNFALIVLVPQFKTEPRYADLRAFIDYAFSKYRIHKSYFYLTGFSLGGRQTAEFGALEPTVPAAIVTMAGAFTYNLPGTVIGIADNKLPVWCFHNEQDQAIPSKETKDFVAAINSFNPAIPARQTIFPTSNADLKHDCWTKATDPAYKENGMNIYEWMLSHKR</sequence>
<dbReference type="AlphaFoldDB" id="A0A3B7MMR5"/>
<accession>A0A3B7MMR5</accession>
<dbReference type="OrthoDB" id="9805640at2"/>
<evidence type="ECO:0000313" key="1">
    <source>
        <dbReference type="EMBL" id="AXY75027.1"/>
    </source>
</evidence>